<name>A0A9P0DZK8_NEZVI</name>
<proteinExistence type="predicted"/>
<gene>
    <name evidence="3" type="ORF">NEZAVI_LOCUS2111</name>
</gene>
<protein>
    <recommendedName>
        <fullName evidence="5">Neuropeptide</fullName>
    </recommendedName>
</protein>
<keyword evidence="2" id="KW-0732">Signal</keyword>
<organism evidence="3 4">
    <name type="scientific">Nezara viridula</name>
    <name type="common">Southern green stink bug</name>
    <name type="synonym">Cimex viridulus</name>
    <dbReference type="NCBI Taxonomy" id="85310"/>
    <lineage>
        <taxon>Eukaryota</taxon>
        <taxon>Metazoa</taxon>
        <taxon>Ecdysozoa</taxon>
        <taxon>Arthropoda</taxon>
        <taxon>Hexapoda</taxon>
        <taxon>Insecta</taxon>
        <taxon>Pterygota</taxon>
        <taxon>Neoptera</taxon>
        <taxon>Paraneoptera</taxon>
        <taxon>Hemiptera</taxon>
        <taxon>Heteroptera</taxon>
        <taxon>Panheteroptera</taxon>
        <taxon>Pentatomomorpha</taxon>
        <taxon>Pentatomoidea</taxon>
        <taxon>Pentatomidae</taxon>
        <taxon>Pentatominae</taxon>
        <taxon>Nezara</taxon>
    </lineage>
</organism>
<evidence type="ECO:0000256" key="1">
    <source>
        <dbReference type="SAM" id="MobiDB-lite"/>
    </source>
</evidence>
<reference evidence="3" key="1">
    <citation type="submission" date="2022-01" db="EMBL/GenBank/DDBJ databases">
        <authorList>
            <person name="King R."/>
        </authorList>
    </citation>
    <scope>NUCLEOTIDE SEQUENCE</scope>
</reference>
<keyword evidence="4" id="KW-1185">Reference proteome</keyword>
<evidence type="ECO:0000313" key="3">
    <source>
        <dbReference type="EMBL" id="CAH1391014.1"/>
    </source>
</evidence>
<accession>A0A9P0DZK8</accession>
<evidence type="ECO:0008006" key="5">
    <source>
        <dbReference type="Google" id="ProtNLM"/>
    </source>
</evidence>
<evidence type="ECO:0000313" key="4">
    <source>
        <dbReference type="Proteomes" id="UP001152798"/>
    </source>
</evidence>
<feature type="region of interest" description="Disordered" evidence="1">
    <location>
        <begin position="49"/>
        <end position="73"/>
    </location>
</feature>
<feature type="chain" id="PRO_5040443545" description="Neuropeptide" evidence="2">
    <location>
        <begin position="23"/>
        <end position="103"/>
    </location>
</feature>
<dbReference type="AlphaFoldDB" id="A0A9P0DZK8"/>
<sequence>MEHFILMQRLAVLRALAPLSISCDSPYLAVLTLSRPDCRVLECRQSSCGHDEEDSAHGGTSPAPLPAPREVRLSPTPSAMVCSTLRNLSYNHDLLSINTFSKS</sequence>
<feature type="signal peptide" evidence="2">
    <location>
        <begin position="1"/>
        <end position="22"/>
    </location>
</feature>
<dbReference type="Proteomes" id="UP001152798">
    <property type="component" value="Chromosome 1"/>
</dbReference>
<evidence type="ECO:0000256" key="2">
    <source>
        <dbReference type="SAM" id="SignalP"/>
    </source>
</evidence>
<dbReference type="EMBL" id="OV725077">
    <property type="protein sequence ID" value="CAH1391014.1"/>
    <property type="molecule type" value="Genomic_DNA"/>
</dbReference>